<dbReference type="Proteomes" id="UP001174691">
    <property type="component" value="Unassembled WGS sequence"/>
</dbReference>
<dbReference type="EMBL" id="JANBVN010000009">
    <property type="protein sequence ID" value="KAJ9164829.1"/>
    <property type="molecule type" value="Genomic_DNA"/>
</dbReference>
<reference evidence="1" key="1">
    <citation type="submission" date="2022-07" db="EMBL/GenBank/DDBJ databases">
        <title>Fungi with potential for degradation of polypropylene.</title>
        <authorList>
            <person name="Gostincar C."/>
        </authorList>
    </citation>
    <scope>NUCLEOTIDE SEQUENCE</scope>
    <source>
        <strain evidence="1">EXF-13287</strain>
    </source>
</reference>
<comment type="caution">
    <text evidence="1">The sequence shown here is derived from an EMBL/GenBank/DDBJ whole genome shotgun (WGS) entry which is preliminary data.</text>
</comment>
<gene>
    <name evidence="1" type="ORF">NKR19_g1025</name>
</gene>
<protein>
    <submittedName>
        <fullName evidence="1">Uncharacterized protein</fullName>
    </submittedName>
</protein>
<proteinExistence type="predicted"/>
<dbReference type="AlphaFoldDB" id="A0AA38SDA7"/>
<sequence>MAAAAQTQSRITPSLIPRFLPAQSAHRVEIPPSHDVSSAGYHVTQRALLLQLDLAVKASWASRHQSKYADVKVLMLSWASDDLGVEKEINILKSVFQDAYNYDDVAHWKIPDKRPGHEASARITRFFQQGGQPDNLLIVYYAGHATPNVNHHGLPTWFAK</sequence>
<evidence type="ECO:0000313" key="1">
    <source>
        <dbReference type="EMBL" id="KAJ9164829.1"/>
    </source>
</evidence>
<name>A0AA38SDA7_9PEZI</name>
<keyword evidence="2" id="KW-1185">Reference proteome</keyword>
<evidence type="ECO:0000313" key="2">
    <source>
        <dbReference type="Proteomes" id="UP001174691"/>
    </source>
</evidence>
<organism evidence="1 2">
    <name type="scientific">Coniochaeta hoffmannii</name>
    <dbReference type="NCBI Taxonomy" id="91930"/>
    <lineage>
        <taxon>Eukaryota</taxon>
        <taxon>Fungi</taxon>
        <taxon>Dikarya</taxon>
        <taxon>Ascomycota</taxon>
        <taxon>Pezizomycotina</taxon>
        <taxon>Sordariomycetes</taxon>
        <taxon>Sordariomycetidae</taxon>
        <taxon>Coniochaetales</taxon>
        <taxon>Coniochaetaceae</taxon>
        <taxon>Coniochaeta</taxon>
    </lineage>
</organism>
<accession>A0AA38SDA7</accession>